<dbReference type="EMBL" id="AGNK02004540">
    <property type="status" value="NOT_ANNOTATED_CDS"/>
    <property type="molecule type" value="Genomic_DNA"/>
</dbReference>
<dbReference type="Gramene" id="KQK99383">
    <property type="protein sequence ID" value="KQK99383"/>
    <property type="gene ID" value="SETIT_011533mg"/>
</dbReference>
<proteinExistence type="predicted"/>
<dbReference type="InParanoid" id="K3YBD9"/>
<keyword evidence="2" id="KW-1185">Reference proteome</keyword>
<name>K3YBD9_SETIT</name>
<organism evidence="1 2">
    <name type="scientific">Setaria italica</name>
    <name type="common">Foxtail millet</name>
    <name type="synonym">Panicum italicum</name>
    <dbReference type="NCBI Taxonomy" id="4555"/>
    <lineage>
        <taxon>Eukaryota</taxon>
        <taxon>Viridiplantae</taxon>
        <taxon>Streptophyta</taxon>
        <taxon>Embryophyta</taxon>
        <taxon>Tracheophyta</taxon>
        <taxon>Spermatophyta</taxon>
        <taxon>Magnoliopsida</taxon>
        <taxon>Liliopsida</taxon>
        <taxon>Poales</taxon>
        <taxon>Poaceae</taxon>
        <taxon>PACMAD clade</taxon>
        <taxon>Panicoideae</taxon>
        <taxon>Panicodae</taxon>
        <taxon>Paniceae</taxon>
        <taxon>Cenchrinae</taxon>
        <taxon>Setaria</taxon>
    </lineage>
</organism>
<dbReference type="Proteomes" id="UP000004995">
    <property type="component" value="Unassembled WGS sequence"/>
</dbReference>
<reference evidence="2" key="1">
    <citation type="journal article" date="2012" name="Nat. Biotechnol.">
        <title>Reference genome sequence of the model plant Setaria.</title>
        <authorList>
            <person name="Bennetzen J.L."/>
            <person name="Schmutz J."/>
            <person name="Wang H."/>
            <person name="Percifield R."/>
            <person name="Hawkins J."/>
            <person name="Pontaroli A.C."/>
            <person name="Estep M."/>
            <person name="Feng L."/>
            <person name="Vaughn J.N."/>
            <person name="Grimwood J."/>
            <person name="Jenkins J."/>
            <person name="Barry K."/>
            <person name="Lindquist E."/>
            <person name="Hellsten U."/>
            <person name="Deshpande S."/>
            <person name="Wang X."/>
            <person name="Wu X."/>
            <person name="Mitros T."/>
            <person name="Triplett J."/>
            <person name="Yang X."/>
            <person name="Ye C.Y."/>
            <person name="Mauro-Herrera M."/>
            <person name="Wang L."/>
            <person name="Li P."/>
            <person name="Sharma M."/>
            <person name="Sharma R."/>
            <person name="Ronald P.C."/>
            <person name="Panaud O."/>
            <person name="Kellogg E.A."/>
            <person name="Brutnell T.P."/>
            <person name="Doust A.N."/>
            <person name="Tuskan G.A."/>
            <person name="Rokhsar D."/>
            <person name="Devos K.M."/>
        </authorList>
    </citation>
    <scope>NUCLEOTIDE SEQUENCE [LARGE SCALE GENOMIC DNA]</scope>
    <source>
        <strain evidence="2">cv. Yugu1</strain>
    </source>
</reference>
<dbReference type="EnsemblPlants" id="KQK99383">
    <property type="protein sequence ID" value="KQK99383"/>
    <property type="gene ID" value="SETIT_011533mg"/>
</dbReference>
<dbReference type="HOGENOM" id="CLU_2709527_0_0_1"/>
<accession>K3YBD9</accession>
<sequence length="73" mass="8295">MACSFPALFKEKKKGFEHMLVESSNLVTGGTEAKISHLAYDLILRKKYQNANSFPINKFAYCFDIPMINASFK</sequence>
<dbReference type="AlphaFoldDB" id="K3YBD9"/>
<evidence type="ECO:0000313" key="1">
    <source>
        <dbReference type="EnsemblPlants" id="KQK99383"/>
    </source>
</evidence>
<protein>
    <submittedName>
        <fullName evidence="1">Uncharacterized protein</fullName>
    </submittedName>
</protein>
<evidence type="ECO:0000313" key="2">
    <source>
        <dbReference type="Proteomes" id="UP000004995"/>
    </source>
</evidence>
<reference evidence="1" key="2">
    <citation type="submission" date="2018-08" db="UniProtKB">
        <authorList>
            <consortium name="EnsemblPlants"/>
        </authorList>
    </citation>
    <scope>IDENTIFICATION</scope>
    <source>
        <strain evidence="1">Yugu1</strain>
    </source>
</reference>